<dbReference type="Proteomes" id="UP001466331">
    <property type="component" value="Unassembled WGS sequence"/>
</dbReference>
<evidence type="ECO:0000313" key="1">
    <source>
        <dbReference type="EMBL" id="MEM5947106.1"/>
    </source>
</evidence>
<name>A0ABU9U8W8_9SPIR</name>
<protein>
    <submittedName>
        <fullName evidence="1">Uncharacterized protein</fullName>
    </submittedName>
</protein>
<comment type="caution">
    <text evidence="1">The sequence shown here is derived from an EMBL/GenBank/DDBJ whole genome shotgun (WGS) entry which is preliminary data.</text>
</comment>
<proteinExistence type="predicted"/>
<accession>A0ABU9U8W8</accession>
<sequence length="321" mass="37597">MNIEAKELFTSSYPSVLIPYKGPSFNPDDYDFFFYLRPESNGVTIESMALKMINSVPEYKENLKLIYMANIPGEFIVERHIVERHYRTKLIFATHGKKYFTPHMKIMFKKHFGINADEANVIGAFEALRYFKMEPEELFNIWVPMEDVLSVHGQTIKKYMDTYIVNYDIPALMHKNNRNTDIAVLMFRTTLDPERLFKLAEDMKEKMHQAGFLRKGMALSRLIHITKGPLEQILDAAGYLYKEKDLQFDLEDISFARFLLEAGMSREEIMGMVTQPIVTYQDPGDKKHTIKEGNLYNLCEKLSYKEAREFILHVKSHFILK</sequence>
<gene>
    <name evidence="1" type="ORF">WKV44_00955</name>
</gene>
<dbReference type="RefSeq" id="WP_420068559.1">
    <property type="nucleotide sequence ID" value="NZ_JBCHKQ010000001.1"/>
</dbReference>
<keyword evidence="2" id="KW-1185">Reference proteome</keyword>
<dbReference type="EMBL" id="JBCHKQ010000001">
    <property type="protein sequence ID" value="MEM5947106.1"/>
    <property type="molecule type" value="Genomic_DNA"/>
</dbReference>
<reference evidence="1 2" key="1">
    <citation type="submission" date="2024-03" db="EMBL/GenBank/DDBJ databases">
        <title>Ignisphaera cupida sp. nov., a hyperthermophilic hydrolytic archaeon from a hot spring of Kamchatka, and proposal of Ignisphaeraceae fam. nov.</title>
        <authorList>
            <person name="Podosokorskaya O.A."/>
            <person name="Elcheninov A.G."/>
            <person name="Maltseva A.I."/>
            <person name="Zayulina K.S."/>
            <person name="Novikov A."/>
            <person name="Merkel A.Y."/>
        </authorList>
    </citation>
    <scope>NUCLEOTIDE SEQUENCE [LARGE SCALE GENOMIC DNA]</scope>
    <source>
        <strain evidence="1 2">38H-sp</strain>
    </source>
</reference>
<evidence type="ECO:0000313" key="2">
    <source>
        <dbReference type="Proteomes" id="UP001466331"/>
    </source>
</evidence>
<organism evidence="1 2">
    <name type="scientific">Rarispira pelagica</name>
    <dbReference type="NCBI Taxonomy" id="3141764"/>
    <lineage>
        <taxon>Bacteria</taxon>
        <taxon>Pseudomonadati</taxon>
        <taxon>Spirochaetota</taxon>
        <taxon>Spirochaetia</taxon>
        <taxon>Winmispirales</taxon>
        <taxon>Winmispiraceae</taxon>
        <taxon>Rarispira</taxon>
    </lineage>
</organism>